<keyword evidence="2" id="KW-0812">Transmembrane</keyword>
<sequence>MSIWGFEDILFLFISLICSLVLIRSFMRRRKKQQQRETSSTTIATTNNVHETSGLSSIITKPSPVDMMAGTATKKPKITRHYQDGHSFPHTASIIIMIIILCLSYSTILTIQCIYMGQAAYNMMNEDSYHSKEIILGFDASVRGLFSIAYLAQLVLSLNYFTILYKFSSRHLAHKIVFAAIGLLGCLNLSLNVVSHLFKILYTYFNIKFAGSGPATLLVEQISILVSASTSIFLSLIIALAAVLFAFVNNPNNMRRLRSRLILFIFLHQFVWIIYETYRIISQFDILFGIQLVSWPDLIMQSIMYLLLITYVLIVVITIALFNRGNEHQALLSTEWMALIEDEDDAEPTIFDFQAKSRAIHARPNMDQIPTHSLSPHSFNNMSESTYGAMGYNSMVGSLPIGMRKATPNTSLGFEASMYSTNPVNAQSSANNNRHSGNNQGRLNTSSSIIYNRSDNVPILKEEEPPKDTIYSSSLTSNNSSSSWTHKLN</sequence>
<dbReference type="VEuPathDB" id="AmoebaDB:NAEGRDRAFT_79943"/>
<dbReference type="OrthoDB" id="10336230at2759"/>
<evidence type="ECO:0000256" key="2">
    <source>
        <dbReference type="SAM" id="Phobius"/>
    </source>
</evidence>
<keyword evidence="2" id="KW-1133">Transmembrane helix</keyword>
<feature type="region of interest" description="Disordered" evidence="1">
    <location>
        <begin position="423"/>
        <end position="489"/>
    </location>
</feature>
<feature type="transmembrane region" description="Helical" evidence="2">
    <location>
        <begin position="94"/>
        <end position="117"/>
    </location>
</feature>
<name>D2VHE2_NAEGR</name>
<dbReference type="RefSeq" id="XP_002676529.1">
    <property type="nucleotide sequence ID" value="XM_002676483.1"/>
</dbReference>
<accession>D2VHE2</accession>
<evidence type="ECO:0000256" key="1">
    <source>
        <dbReference type="SAM" id="MobiDB-lite"/>
    </source>
</evidence>
<dbReference type="InParanoid" id="D2VHE2"/>
<keyword evidence="2" id="KW-0472">Membrane</keyword>
<dbReference type="GeneID" id="8847725"/>
<feature type="compositionally biased region" description="Polar residues" evidence="1">
    <location>
        <begin position="423"/>
        <end position="455"/>
    </location>
</feature>
<proteinExistence type="predicted"/>
<gene>
    <name evidence="3" type="ORF">NAEGRDRAFT_79943</name>
</gene>
<dbReference type="EMBL" id="GG738871">
    <property type="protein sequence ID" value="EFC43785.1"/>
    <property type="molecule type" value="Genomic_DNA"/>
</dbReference>
<reference evidence="3 4" key="1">
    <citation type="journal article" date="2010" name="Cell">
        <title>The genome of Naegleria gruberi illuminates early eukaryotic versatility.</title>
        <authorList>
            <person name="Fritz-Laylin L.K."/>
            <person name="Prochnik S.E."/>
            <person name="Ginger M.L."/>
            <person name="Dacks J.B."/>
            <person name="Carpenter M.L."/>
            <person name="Field M.C."/>
            <person name="Kuo A."/>
            <person name="Paredez A."/>
            <person name="Chapman J."/>
            <person name="Pham J."/>
            <person name="Shu S."/>
            <person name="Neupane R."/>
            <person name="Cipriano M."/>
            <person name="Mancuso J."/>
            <person name="Tu H."/>
            <person name="Salamov A."/>
            <person name="Lindquist E."/>
            <person name="Shapiro H."/>
            <person name="Lucas S."/>
            <person name="Grigoriev I.V."/>
            <person name="Cande W.Z."/>
            <person name="Fulton C."/>
            <person name="Rokhsar D.S."/>
            <person name="Dawson S.C."/>
        </authorList>
    </citation>
    <scope>NUCLEOTIDE SEQUENCE [LARGE SCALE GENOMIC DNA]</scope>
    <source>
        <strain evidence="3 4">NEG-M</strain>
    </source>
</reference>
<organism evidence="4">
    <name type="scientific">Naegleria gruberi</name>
    <name type="common">Amoeba</name>
    <dbReference type="NCBI Taxonomy" id="5762"/>
    <lineage>
        <taxon>Eukaryota</taxon>
        <taxon>Discoba</taxon>
        <taxon>Heterolobosea</taxon>
        <taxon>Tetramitia</taxon>
        <taxon>Eutetramitia</taxon>
        <taxon>Vahlkampfiidae</taxon>
        <taxon>Naegleria</taxon>
    </lineage>
</organism>
<dbReference type="Proteomes" id="UP000006671">
    <property type="component" value="Unassembled WGS sequence"/>
</dbReference>
<feature type="transmembrane region" description="Helical" evidence="2">
    <location>
        <begin position="6"/>
        <end position="27"/>
    </location>
</feature>
<feature type="transmembrane region" description="Helical" evidence="2">
    <location>
        <begin position="298"/>
        <end position="322"/>
    </location>
</feature>
<feature type="compositionally biased region" description="Low complexity" evidence="1">
    <location>
        <begin position="472"/>
        <end position="483"/>
    </location>
</feature>
<dbReference type="KEGG" id="ngr:NAEGRDRAFT_79943"/>
<feature type="transmembrane region" description="Helical" evidence="2">
    <location>
        <begin position="145"/>
        <end position="165"/>
    </location>
</feature>
<feature type="transmembrane region" description="Helical" evidence="2">
    <location>
        <begin position="260"/>
        <end position="278"/>
    </location>
</feature>
<feature type="transmembrane region" description="Helical" evidence="2">
    <location>
        <begin position="177"/>
        <end position="202"/>
    </location>
</feature>
<feature type="transmembrane region" description="Helical" evidence="2">
    <location>
        <begin position="222"/>
        <end position="248"/>
    </location>
</feature>
<keyword evidence="4" id="KW-1185">Reference proteome</keyword>
<protein>
    <submittedName>
        <fullName evidence="3">Predicted protein</fullName>
    </submittedName>
</protein>
<dbReference type="OMA" id="IYETYRI"/>
<dbReference type="AlphaFoldDB" id="D2VHE2"/>
<evidence type="ECO:0000313" key="4">
    <source>
        <dbReference type="Proteomes" id="UP000006671"/>
    </source>
</evidence>
<evidence type="ECO:0000313" key="3">
    <source>
        <dbReference type="EMBL" id="EFC43785.1"/>
    </source>
</evidence>